<evidence type="ECO:0000313" key="2">
    <source>
        <dbReference type="Proteomes" id="UP000286415"/>
    </source>
</evidence>
<protein>
    <submittedName>
        <fullName evidence="1">Uncharacterized protein</fullName>
    </submittedName>
</protein>
<gene>
    <name evidence="1" type="ORF">CSKR_109354</name>
</gene>
<dbReference type="EMBL" id="NIRI02000013">
    <property type="protein sequence ID" value="KAG5453340.1"/>
    <property type="molecule type" value="Genomic_DNA"/>
</dbReference>
<comment type="caution">
    <text evidence="1">The sequence shown here is derived from an EMBL/GenBank/DDBJ whole genome shotgun (WGS) entry which is preliminary data.</text>
</comment>
<proteinExistence type="predicted"/>
<keyword evidence="2" id="KW-1185">Reference proteome</keyword>
<reference evidence="1 2" key="2">
    <citation type="journal article" date="2021" name="Genomics">
        <title>High-quality reference genome for Clonorchis sinensis.</title>
        <authorList>
            <person name="Young N.D."/>
            <person name="Stroehlein A.J."/>
            <person name="Kinkar L."/>
            <person name="Wang T."/>
            <person name="Sohn W.M."/>
            <person name="Chang B.C.H."/>
            <person name="Kaur P."/>
            <person name="Weisz D."/>
            <person name="Dudchenko O."/>
            <person name="Aiden E.L."/>
            <person name="Korhonen P.K."/>
            <person name="Gasser R.B."/>
        </authorList>
    </citation>
    <scope>NUCLEOTIDE SEQUENCE [LARGE SCALE GENOMIC DNA]</scope>
    <source>
        <strain evidence="1">Cs-k2</strain>
    </source>
</reference>
<dbReference type="InParanoid" id="A0A419PN94"/>
<sequence length="85" mass="9581">MCQLEHEAAWCSTFSCLERSQTGDSAVFQTNSQIISTSTVDTRPKQMVHLDYKGTNQRNKQAPTWDSHTCIKSATNGRMTSRPNE</sequence>
<accession>A0A419PN94</accession>
<reference evidence="1 2" key="1">
    <citation type="journal article" date="2018" name="Biotechnol. Adv.">
        <title>Improved genomic resources and new bioinformatic workflow for the carcinogenic parasite Clonorchis sinensis: Biotechnological implications.</title>
        <authorList>
            <person name="Wang D."/>
            <person name="Korhonen P.K."/>
            <person name="Gasser R.B."/>
            <person name="Young N.D."/>
        </authorList>
    </citation>
    <scope>NUCLEOTIDE SEQUENCE [LARGE SCALE GENOMIC DNA]</scope>
    <source>
        <strain evidence="1">Cs-k2</strain>
    </source>
</reference>
<dbReference type="Proteomes" id="UP000286415">
    <property type="component" value="Unassembled WGS sequence"/>
</dbReference>
<evidence type="ECO:0000313" key="1">
    <source>
        <dbReference type="EMBL" id="KAG5453340.1"/>
    </source>
</evidence>
<organism evidence="1 2">
    <name type="scientific">Clonorchis sinensis</name>
    <name type="common">Chinese liver fluke</name>
    <dbReference type="NCBI Taxonomy" id="79923"/>
    <lineage>
        <taxon>Eukaryota</taxon>
        <taxon>Metazoa</taxon>
        <taxon>Spiralia</taxon>
        <taxon>Lophotrochozoa</taxon>
        <taxon>Platyhelminthes</taxon>
        <taxon>Trematoda</taxon>
        <taxon>Digenea</taxon>
        <taxon>Opisthorchiida</taxon>
        <taxon>Opisthorchiata</taxon>
        <taxon>Opisthorchiidae</taxon>
        <taxon>Clonorchis</taxon>
    </lineage>
</organism>
<dbReference type="AlphaFoldDB" id="A0A419PN94"/>
<name>A0A419PN94_CLOSI</name>